<name>A0A1H0UXF5_SELRU</name>
<dbReference type="OrthoDB" id="9796171at2"/>
<dbReference type="Pfam" id="PF13673">
    <property type="entry name" value="Acetyltransf_10"/>
    <property type="match status" value="1"/>
</dbReference>
<dbReference type="Proteomes" id="UP000182412">
    <property type="component" value="Unassembled WGS sequence"/>
</dbReference>
<evidence type="ECO:0000313" key="3">
    <source>
        <dbReference type="Proteomes" id="UP000182412"/>
    </source>
</evidence>
<reference evidence="2 3" key="1">
    <citation type="submission" date="2016-10" db="EMBL/GenBank/DDBJ databases">
        <authorList>
            <person name="de Groot N.N."/>
        </authorList>
    </citation>
    <scope>NUCLEOTIDE SEQUENCE [LARGE SCALE GENOMIC DNA]</scope>
    <source>
        <strain evidence="2 3">S137</strain>
    </source>
</reference>
<evidence type="ECO:0000259" key="1">
    <source>
        <dbReference type="PROSITE" id="PS51186"/>
    </source>
</evidence>
<dbReference type="GO" id="GO:0016747">
    <property type="term" value="F:acyltransferase activity, transferring groups other than amino-acyl groups"/>
    <property type="evidence" value="ECO:0007669"/>
    <property type="project" value="InterPro"/>
</dbReference>
<dbReference type="SUPFAM" id="SSF55729">
    <property type="entry name" value="Acyl-CoA N-acyltransferases (Nat)"/>
    <property type="match status" value="1"/>
</dbReference>
<dbReference type="CDD" id="cd04301">
    <property type="entry name" value="NAT_SF"/>
    <property type="match status" value="1"/>
</dbReference>
<sequence length="140" mass="16044">MTEVVVTNLLHPDAMLVRQEVFVEEQGFHDEFDDIDEIADHYLLYVDGEIAGCCRVFPSKDNGKYTLGRLAIRKKYRGQSYGSLIMRKVEAWIKKNSIPALELSAQVRVRPFYEALGYIASGDEYLDEGCPHIHMEKAFI</sequence>
<feature type="domain" description="N-acetyltransferase" evidence="1">
    <location>
        <begin position="1"/>
        <end position="140"/>
    </location>
</feature>
<gene>
    <name evidence="2" type="ORF">SAMN05216366_14020</name>
</gene>
<keyword evidence="2" id="KW-0808">Transferase</keyword>
<dbReference type="Gene3D" id="3.40.630.30">
    <property type="match status" value="1"/>
</dbReference>
<proteinExistence type="predicted"/>
<accession>A0A1H0UXF5</accession>
<dbReference type="AlphaFoldDB" id="A0A1H0UXF5"/>
<dbReference type="InterPro" id="IPR016181">
    <property type="entry name" value="Acyl_CoA_acyltransferase"/>
</dbReference>
<dbReference type="EMBL" id="FNJQ01000040">
    <property type="protein sequence ID" value="SDP70850.1"/>
    <property type="molecule type" value="Genomic_DNA"/>
</dbReference>
<dbReference type="RefSeq" id="WP_074573374.1">
    <property type="nucleotide sequence ID" value="NZ_FNJQ01000040.1"/>
</dbReference>
<evidence type="ECO:0000313" key="2">
    <source>
        <dbReference type="EMBL" id="SDP70850.1"/>
    </source>
</evidence>
<keyword evidence="2" id="KW-0012">Acyltransferase</keyword>
<dbReference type="InterPro" id="IPR000182">
    <property type="entry name" value="GNAT_dom"/>
</dbReference>
<organism evidence="2 3">
    <name type="scientific">Selenomonas ruminantium</name>
    <dbReference type="NCBI Taxonomy" id="971"/>
    <lineage>
        <taxon>Bacteria</taxon>
        <taxon>Bacillati</taxon>
        <taxon>Bacillota</taxon>
        <taxon>Negativicutes</taxon>
        <taxon>Selenomonadales</taxon>
        <taxon>Selenomonadaceae</taxon>
        <taxon>Selenomonas</taxon>
    </lineage>
</organism>
<dbReference type="PROSITE" id="PS51186">
    <property type="entry name" value="GNAT"/>
    <property type="match status" value="1"/>
</dbReference>
<protein>
    <submittedName>
        <fullName evidence="2">Predicted N-acyltransferase, GNAT family</fullName>
    </submittedName>
</protein>